<evidence type="ECO:0000259" key="5">
    <source>
        <dbReference type="PROSITE" id="PS51755"/>
    </source>
</evidence>
<feature type="modified residue" description="4-aspartylphosphate" evidence="2">
    <location>
        <position position="51"/>
    </location>
</feature>
<dbReference type="InterPro" id="IPR001789">
    <property type="entry name" value="Sig_transdc_resp-reg_receiver"/>
</dbReference>
<evidence type="ECO:0000259" key="4">
    <source>
        <dbReference type="PROSITE" id="PS50110"/>
    </source>
</evidence>
<sequence length="219" mass="24365">MRLLVVEDERDLAGAVVDHLRAQGHAVDWADDLGAAETALGVTDYDLVILDLHLPDGDGLDLLRRHRRAGHRTPVLVGTARDRIVERIAGLEAGADDYLVKPYDLDEMLARVAAIRRRAEGRAEPERRFGALCLLPERRAVRLDGQPVHLTAREWAVLERLSRRPDTVVSRAQLEDALYAFGEEVESNAIEAHVSRLRAKLGRGAIETVRGFGYRMGRG</sequence>
<protein>
    <submittedName>
        <fullName evidence="6">DNA-binding response regulator</fullName>
    </submittedName>
</protein>
<dbReference type="GO" id="GO:0005829">
    <property type="term" value="C:cytosol"/>
    <property type="evidence" value="ECO:0007669"/>
    <property type="project" value="TreeGrafter"/>
</dbReference>
<dbReference type="SUPFAM" id="SSF52172">
    <property type="entry name" value="CheY-like"/>
    <property type="match status" value="1"/>
</dbReference>
<dbReference type="SMART" id="SM00862">
    <property type="entry name" value="Trans_reg_C"/>
    <property type="match status" value="1"/>
</dbReference>
<keyword evidence="7" id="KW-1185">Reference proteome</keyword>
<dbReference type="InterPro" id="IPR011006">
    <property type="entry name" value="CheY-like_superfamily"/>
</dbReference>
<dbReference type="RefSeq" id="WP_088214711.1">
    <property type="nucleotide sequence ID" value="NZ_NIPW01000008.1"/>
</dbReference>
<evidence type="ECO:0000256" key="1">
    <source>
        <dbReference type="ARBA" id="ARBA00023125"/>
    </source>
</evidence>
<reference evidence="6 7" key="1">
    <citation type="submission" date="2016-12" db="EMBL/GenBank/DDBJ databases">
        <title>Comparison of Traditional DNA-DNA Hybridization with In Silico Genomic Analysis.</title>
        <authorList>
            <person name="Nicholson A.C."/>
            <person name="Humrighouse B.W."/>
            <person name="Graziano J."/>
            <person name="Lasker B."/>
            <person name="Whitney A.M."/>
            <person name="Mcquiston J.R."/>
        </authorList>
    </citation>
    <scope>NUCLEOTIDE SEQUENCE [LARGE SCALE GENOMIC DNA]</scope>
    <source>
        <strain evidence="6 7">H2240</strain>
    </source>
</reference>
<dbReference type="Pfam" id="PF00486">
    <property type="entry name" value="Trans_reg_C"/>
    <property type="match status" value="1"/>
</dbReference>
<dbReference type="Pfam" id="PF00072">
    <property type="entry name" value="Response_reg"/>
    <property type="match status" value="1"/>
</dbReference>
<dbReference type="PROSITE" id="PS50110">
    <property type="entry name" value="RESPONSE_REGULATORY"/>
    <property type="match status" value="1"/>
</dbReference>
<comment type="caution">
    <text evidence="6">The sequence shown here is derived from an EMBL/GenBank/DDBJ whole genome shotgun (WGS) entry which is preliminary data.</text>
</comment>
<dbReference type="OrthoDB" id="9802426at2"/>
<dbReference type="GO" id="GO:0032993">
    <property type="term" value="C:protein-DNA complex"/>
    <property type="evidence" value="ECO:0007669"/>
    <property type="project" value="TreeGrafter"/>
</dbReference>
<dbReference type="EMBL" id="NIPW01000008">
    <property type="protein sequence ID" value="OWJ79482.1"/>
    <property type="molecule type" value="Genomic_DNA"/>
</dbReference>
<dbReference type="PANTHER" id="PTHR48111:SF36">
    <property type="entry name" value="TRANSCRIPTIONAL REGULATORY PROTEIN CUTR"/>
    <property type="match status" value="1"/>
</dbReference>
<dbReference type="PANTHER" id="PTHR48111">
    <property type="entry name" value="REGULATOR OF RPOS"/>
    <property type="match status" value="1"/>
</dbReference>
<dbReference type="InterPro" id="IPR039420">
    <property type="entry name" value="WalR-like"/>
</dbReference>
<dbReference type="InterPro" id="IPR036388">
    <property type="entry name" value="WH-like_DNA-bd_sf"/>
</dbReference>
<organism evidence="6 7">
    <name type="scientific">Haematobacter genomosp. 1</name>
    <dbReference type="NCBI Taxonomy" id="366618"/>
    <lineage>
        <taxon>Bacteria</taxon>
        <taxon>Pseudomonadati</taxon>
        <taxon>Pseudomonadota</taxon>
        <taxon>Alphaproteobacteria</taxon>
        <taxon>Rhodobacterales</taxon>
        <taxon>Paracoccaceae</taxon>
        <taxon>Haematobacter</taxon>
    </lineage>
</organism>
<dbReference type="CDD" id="cd00383">
    <property type="entry name" value="trans_reg_C"/>
    <property type="match status" value="1"/>
</dbReference>
<gene>
    <name evidence="6" type="ORF">CDV49_05415</name>
</gene>
<dbReference type="PROSITE" id="PS51755">
    <property type="entry name" value="OMPR_PHOB"/>
    <property type="match status" value="1"/>
</dbReference>
<evidence type="ECO:0000313" key="6">
    <source>
        <dbReference type="EMBL" id="OWJ79482.1"/>
    </source>
</evidence>
<evidence type="ECO:0000313" key="7">
    <source>
        <dbReference type="Proteomes" id="UP000196878"/>
    </source>
</evidence>
<proteinExistence type="predicted"/>
<dbReference type="Proteomes" id="UP000196878">
    <property type="component" value="Unassembled WGS sequence"/>
</dbReference>
<keyword evidence="1 3" id="KW-0238">DNA-binding</keyword>
<dbReference type="GO" id="GO:0000156">
    <property type="term" value="F:phosphorelay response regulator activity"/>
    <property type="evidence" value="ECO:0007669"/>
    <property type="project" value="TreeGrafter"/>
</dbReference>
<dbReference type="SMART" id="SM00448">
    <property type="entry name" value="REC"/>
    <property type="match status" value="1"/>
</dbReference>
<feature type="domain" description="Response regulatory" evidence="4">
    <location>
        <begin position="2"/>
        <end position="116"/>
    </location>
</feature>
<dbReference type="Gene3D" id="6.10.250.690">
    <property type="match status" value="1"/>
</dbReference>
<feature type="domain" description="OmpR/PhoB-type" evidence="5">
    <location>
        <begin position="124"/>
        <end position="218"/>
    </location>
</feature>
<evidence type="ECO:0000256" key="2">
    <source>
        <dbReference type="PROSITE-ProRule" id="PRU00169"/>
    </source>
</evidence>
<name>A0A212AE80_9RHOB</name>
<evidence type="ECO:0000256" key="3">
    <source>
        <dbReference type="PROSITE-ProRule" id="PRU01091"/>
    </source>
</evidence>
<dbReference type="Gene3D" id="1.10.10.10">
    <property type="entry name" value="Winged helix-like DNA-binding domain superfamily/Winged helix DNA-binding domain"/>
    <property type="match status" value="1"/>
</dbReference>
<dbReference type="GO" id="GO:0000976">
    <property type="term" value="F:transcription cis-regulatory region binding"/>
    <property type="evidence" value="ECO:0007669"/>
    <property type="project" value="TreeGrafter"/>
</dbReference>
<dbReference type="AlphaFoldDB" id="A0A212AE80"/>
<dbReference type="InterPro" id="IPR001867">
    <property type="entry name" value="OmpR/PhoB-type_DNA-bd"/>
</dbReference>
<feature type="DNA-binding region" description="OmpR/PhoB-type" evidence="3">
    <location>
        <begin position="124"/>
        <end position="218"/>
    </location>
</feature>
<dbReference type="Gene3D" id="3.40.50.2300">
    <property type="match status" value="1"/>
</dbReference>
<dbReference type="GO" id="GO:0006355">
    <property type="term" value="P:regulation of DNA-templated transcription"/>
    <property type="evidence" value="ECO:0007669"/>
    <property type="project" value="InterPro"/>
</dbReference>
<accession>A0A212AE80</accession>
<keyword evidence="2" id="KW-0597">Phosphoprotein</keyword>